<sequence>LFYPWSDRHAKGSIFCKFDRMKVNLEWLDIFRNSVVEFLPFNTSDQALALVNLDERSWKRTNKRERHTLNALKMKDFFNFQKARIKWAKEGDLNSAYFHAYIKRNKHVTTIKKMMNQEGAVIDKDEEIQNKIIGFFKNLFSEQTATNKTE</sequence>
<dbReference type="Gramene" id="Kaladp0090s0063.1.v1.1">
    <property type="protein sequence ID" value="Kaladp0090s0063.1.v1.1"/>
    <property type="gene ID" value="Kaladp0090s0063.v1.1"/>
</dbReference>
<name>A0A7N0UWI5_KALFE</name>
<keyword evidence="2" id="KW-1185">Reference proteome</keyword>
<evidence type="ECO:0000313" key="2">
    <source>
        <dbReference type="Proteomes" id="UP000594263"/>
    </source>
</evidence>
<reference evidence="1" key="1">
    <citation type="submission" date="2021-01" db="UniProtKB">
        <authorList>
            <consortium name="EnsemblPlants"/>
        </authorList>
    </citation>
    <scope>IDENTIFICATION</scope>
</reference>
<protein>
    <submittedName>
        <fullName evidence="1">Uncharacterized protein</fullName>
    </submittedName>
</protein>
<dbReference type="EnsemblPlants" id="Kaladp0090s0063.1.v1.1">
    <property type="protein sequence ID" value="Kaladp0090s0063.1.v1.1"/>
    <property type="gene ID" value="Kaladp0090s0063.v1.1"/>
</dbReference>
<dbReference type="AlphaFoldDB" id="A0A7N0UWI5"/>
<accession>A0A7N0UWI5</accession>
<evidence type="ECO:0000313" key="1">
    <source>
        <dbReference type="EnsemblPlants" id="Kaladp0090s0063.1.v1.1"/>
    </source>
</evidence>
<proteinExistence type="predicted"/>
<dbReference type="Proteomes" id="UP000594263">
    <property type="component" value="Unplaced"/>
</dbReference>
<organism evidence="1 2">
    <name type="scientific">Kalanchoe fedtschenkoi</name>
    <name type="common">Lavender scallops</name>
    <name type="synonym">South American air plant</name>
    <dbReference type="NCBI Taxonomy" id="63787"/>
    <lineage>
        <taxon>Eukaryota</taxon>
        <taxon>Viridiplantae</taxon>
        <taxon>Streptophyta</taxon>
        <taxon>Embryophyta</taxon>
        <taxon>Tracheophyta</taxon>
        <taxon>Spermatophyta</taxon>
        <taxon>Magnoliopsida</taxon>
        <taxon>eudicotyledons</taxon>
        <taxon>Gunneridae</taxon>
        <taxon>Pentapetalae</taxon>
        <taxon>Saxifragales</taxon>
        <taxon>Crassulaceae</taxon>
        <taxon>Kalanchoe</taxon>
    </lineage>
</organism>